<dbReference type="InterPro" id="IPR002035">
    <property type="entry name" value="VWF_A"/>
</dbReference>
<dbReference type="Pfam" id="PF13519">
    <property type="entry name" value="VWA_2"/>
    <property type="match status" value="1"/>
</dbReference>
<dbReference type="Proteomes" id="UP000094527">
    <property type="component" value="Unassembled WGS sequence"/>
</dbReference>
<accession>A0A1D2NGE9</accession>
<proteinExistence type="inferred from homology"/>
<keyword evidence="3" id="KW-0539">Nucleus</keyword>
<evidence type="ECO:0000256" key="4">
    <source>
        <dbReference type="ARBA" id="ARBA00061449"/>
    </source>
</evidence>
<feature type="domain" description="Integrator complex subunit 14 beta-barrel" evidence="6">
    <location>
        <begin position="205"/>
        <end position="343"/>
    </location>
</feature>
<sequence>MPTIIVADASLSMLRPIGSNYGPEVLDDDIPTRKTLTMEVINQFVDHVSAHCKLEFVALMTFSSASVVERTFTRDLYLIRESVLTIPTHDVTNYDALLSGITKLVSDSWGTTVPIQILLVTDGSLGFGSGSLRDVARSGKKFPFPAKINILSLCDPEDKNFAESCQMLQKLIEVTCEDGCIYLPENHLNSKECSTLVEKICAKDYTPYKGTVKCGHMSSKVTLCPPPQPFVSKGDEKRYDISETIEVLGFISVNDMASPPVHSRHLLLPLKSSDGKSTGKGDEGEDSDSNVPNFCVLLHGALKVASEYYCVMCEVGTEWFGFIHAFSDSKKKSNLILSILSPGTNVIPWLGNMQHLGPKEDFIQKKTVQGDSVAVPCFPVKHGDKKSYIATPNQTTVWLTPGGLNADIQKLLRHARKLPEKTQQFYKELNRMRRWALALGFDSILETIAAVLERECISTSHPEASIQLPPVCFYPGSTTSIQLITSQTKIYSSHSLILSCIPLCILATPTCSNKFTYDNVSLSRYKDAAF</sequence>
<dbReference type="Pfam" id="PF20504">
    <property type="entry name" value="IntS14_C"/>
    <property type="match status" value="1"/>
</dbReference>
<keyword evidence="9" id="KW-1185">Reference proteome</keyword>
<evidence type="ECO:0000313" key="9">
    <source>
        <dbReference type="Proteomes" id="UP000094527"/>
    </source>
</evidence>
<comment type="subcellular location">
    <subcellularLocation>
        <location evidence="1">Nucleus</location>
    </subcellularLocation>
</comment>
<dbReference type="GO" id="GO:0032039">
    <property type="term" value="C:integrator complex"/>
    <property type="evidence" value="ECO:0007669"/>
    <property type="project" value="InterPro"/>
</dbReference>
<dbReference type="PANTHER" id="PTHR13532:SF3">
    <property type="entry name" value="INTEGRATOR COMPLEX SUBUNIT 14"/>
    <property type="match status" value="1"/>
</dbReference>
<organism evidence="8 9">
    <name type="scientific">Orchesella cincta</name>
    <name type="common">Springtail</name>
    <name type="synonym">Podura cincta</name>
    <dbReference type="NCBI Taxonomy" id="48709"/>
    <lineage>
        <taxon>Eukaryota</taxon>
        <taxon>Metazoa</taxon>
        <taxon>Ecdysozoa</taxon>
        <taxon>Arthropoda</taxon>
        <taxon>Hexapoda</taxon>
        <taxon>Collembola</taxon>
        <taxon>Entomobryomorpha</taxon>
        <taxon>Entomobryoidea</taxon>
        <taxon>Orchesellidae</taxon>
        <taxon>Orchesellinae</taxon>
        <taxon>Orchesella</taxon>
    </lineage>
</organism>
<dbReference type="Gene3D" id="3.40.50.410">
    <property type="entry name" value="von Willebrand factor, type A domain"/>
    <property type="match status" value="1"/>
</dbReference>
<feature type="domain" description="VWFA" evidence="5">
    <location>
        <begin position="3"/>
        <end position="123"/>
    </location>
</feature>
<name>A0A1D2NGE9_ORCCI</name>
<reference evidence="8 9" key="1">
    <citation type="journal article" date="2016" name="Genome Biol. Evol.">
        <title>Gene Family Evolution Reflects Adaptation to Soil Environmental Stressors in the Genome of the Collembolan Orchesella cincta.</title>
        <authorList>
            <person name="Faddeeva-Vakhrusheva A."/>
            <person name="Derks M.F."/>
            <person name="Anvar S.Y."/>
            <person name="Agamennone V."/>
            <person name="Suring W."/>
            <person name="Smit S."/>
            <person name="van Straalen N.M."/>
            <person name="Roelofs D."/>
        </authorList>
    </citation>
    <scope>NUCLEOTIDE SEQUENCE [LARGE SCALE GENOMIC DNA]</scope>
    <source>
        <tissue evidence="8">Mixed pool</tissue>
    </source>
</reference>
<dbReference type="STRING" id="48709.A0A1D2NGE9"/>
<dbReference type="InterPro" id="IPR045814">
    <property type="entry name" value="IntS14_b-barrel"/>
</dbReference>
<evidence type="ECO:0000256" key="1">
    <source>
        <dbReference type="ARBA" id="ARBA00004123"/>
    </source>
</evidence>
<evidence type="ECO:0000313" key="8">
    <source>
        <dbReference type="EMBL" id="ODN04334.1"/>
    </source>
</evidence>
<dbReference type="PANTHER" id="PTHR13532">
    <property type="match status" value="1"/>
</dbReference>
<dbReference type="InterPro" id="IPR046471">
    <property type="entry name" value="IntS14_C"/>
</dbReference>
<evidence type="ECO:0000259" key="6">
    <source>
        <dbReference type="Pfam" id="PF19435"/>
    </source>
</evidence>
<dbReference type="SUPFAM" id="SSF53300">
    <property type="entry name" value="vWA-like"/>
    <property type="match status" value="1"/>
</dbReference>
<evidence type="ECO:0000256" key="3">
    <source>
        <dbReference type="ARBA" id="ARBA00023242"/>
    </source>
</evidence>
<dbReference type="AlphaFoldDB" id="A0A1D2NGE9"/>
<comment type="caution">
    <text evidence="8">The sequence shown here is derived from an EMBL/GenBank/DDBJ whole genome shotgun (WGS) entry which is preliminary data.</text>
</comment>
<dbReference type="EMBL" id="LJIJ01000047">
    <property type="protein sequence ID" value="ODN04334.1"/>
    <property type="molecule type" value="Genomic_DNA"/>
</dbReference>
<gene>
    <name evidence="8" type="ORF">Ocin01_02351</name>
</gene>
<dbReference type="OMA" id="QSSVVWI"/>
<evidence type="ECO:0000259" key="5">
    <source>
        <dbReference type="Pfam" id="PF13519"/>
    </source>
</evidence>
<dbReference type="InterPro" id="IPR036465">
    <property type="entry name" value="vWFA_dom_sf"/>
</dbReference>
<protein>
    <recommendedName>
        <fullName evidence="2">Integrator complex subunit 14</fullName>
    </recommendedName>
</protein>
<dbReference type="Pfam" id="PF19435">
    <property type="entry name" value="IntS14_b-barrel"/>
    <property type="match status" value="1"/>
</dbReference>
<dbReference type="GO" id="GO:0034472">
    <property type="term" value="P:snRNA 3'-end processing"/>
    <property type="evidence" value="ECO:0007669"/>
    <property type="project" value="TreeGrafter"/>
</dbReference>
<evidence type="ECO:0000259" key="7">
    <source>
        <dbReference type="Pfam" id="PF20504"/>
    </source>
</evidence>
<dbReference type="InterPro" id="IPR039841">
    <property type="entry name" value="INTS14"/>
</dbReference>
<evidence type="ECO:0000256" key="2">
    <source>
        <dbReference type="ARBA" id="ARBA00016816"/>
    </source>
</evidence>
<feature type="domain" description="Integrator complex subunit 14 C-terminal" evidence="7">
    <location>
        <begin position="396"/>
        <end position="490"/>
    </location>
</feature>
<comment type="similarity">
    <text evidence="4">Belongs to the Integrator subunit 14 family.</text>
</comment>
<dbReference type="OrthoDB" id="2374335at2759"/>